<proteinExistence type="predicted"/>
<feature type="domain" description="CCHC-type" evidence="3">
    <location>
        <begin position="623"/>
        <end position="637"/>
    </location>
</feature>
<dbReference type="InterPro" id="IPR001878">
    <property type="entry name" value="Znf_CCHC"/>
</dbReference>
<dbReference type="RefSeq" id="XP_062699098.1">
    <property type="nucleotide sequence ID" value="XM_062843114.1"/>
</dbReference>
<keyword evidence="1" id="KW-0863">Zinc-finger</keyword>
<organism evidence="4 5">
    <name type="scientific">Aedes albopictus</name>
    <name type="common">Asian tiger mosquito</name>
    <name type="synonym">Stegomyia albopicta</name>
    <dbReference type="NCBI Taxonomy" id="7160"/>
    <lineage>
        <taxon>Eukaryota</taxon>
        <taxon>Metazoa</taxon>
        <taxon>Ecdysozoa</taxon>
        <taxon>Arthropoda</taxon>
        <taxon>Hexapoda</taxon>
        <taxon>Insecta</taxon>
        <taxon>Pterygota</taxon>
        <taxon>Neoptera</taxon>
        <taxon>Endopterygota</taxon>
        <taxon>Diptera</taxon>
        <taxon>Nematocera</taxon>
        <taxon>Culicoidea</taxon>
        <taxon>Culicidae</taxon>
        <taxon>Culicinae</taxon>
        <taxon>Aedini</taxon>
        <taxon>Aedes</taxon>
        <taxon>Stegomyia</taxon>
    </lineage>
</organism>
<dbReference type="InterPro" id="IPR036875">
    <property type="entry name" value="Znf_CCHC_sf"/>
</dbReference>
<feature type="compositionally biased region" description="Polar residues" evidence="2">
    <location>
        <begin position="560"/>
        <end position="602"/>
    </location>
</feature>
<protein>
    <recommendedName>
        <fullName evidence="3">CCHC-type domain-containing protein</fullName>
    </recommendedName>
</protein>
<dbReference type="SUPFAM" id="SSF57756">
    <property type="entry name" value="Retrovirus zinc finger-like domains"/>
    <property type="match status" value="1"/>
</dbReference>
<evidence type="ECO:0000259" key="3">
    <source>
        <dbReference type="PROSITE" id="PS50158"/>
    </source>
</evidence>
<dbReference type="EnsemblMetazoa" id="AALFPA23_006137.R7933">
    <property type="protein sequence ID" value="AALFPA23_006137.P7933"/>
    <property type="gene ID" value="AALFPA23_006137"/>
</dbReference>
<dbReference type="Pfam" id="PF03732">
    <property type="entry name" value="Retrotrans_gag"/>
    <property type="match status" value="1"/>
</dbReference>
<dbReference type="GeneID" id="134284308"/>
<dbReference type="Proteomes" id="UP000069940">
    <property type="component" value="Unassembled WGS sequence"/>
</dbReference>
<dbReference type="EnsemblMetazoa" id="AALFPA23_006137.R7932">
    <property type="protein sequence ID" value="AALFPA23_006137.P7932"/>
    <property type="gene ID" value="AALFPA23_006137"/>
</dbReference>
<dbReference type="EnsemblMetazoa" id="AALFPA23_006137.R7931">
    <property type="protein sequence ID" value="AALFPA23_006137.P7931"/>
    <property type="gene ID" value="AALFPA23_006137"/>
</dbReference>
<reference evidence="4" key="2">
    <citation type="submission" date="2025-05" db="UniProtKB">
        <authorList>
            <consortium name="EnsemblMetazoa"/>
        </authorList>
    </citation>
    <scope>IDENTIFICATION</scope>
    <source>
        <strain evidence="4">Foshan</strain>
    </source>
</reference>
<evidence type="ECO:0000313" key="5">
    <source>
        <dbReference type="Proteomes" id="UP000069940"/>
    </source>
</evidence>
<dbReference type="RefSeq" id="XP_062699099.1">
    <property type="nucleotide sequence ID" value="XM_062843115.1"/>
</dbReference>
<evidence type="ECO:0000256" key="1">
    <source>
        <dbReference type="PROSITE-ProRule" id="PRU00047"/>
    </source>
</evidence>
<keyword evidence="1" id="KW-0862">Zinc</keyword>
<dbReference type="RefSeq" id="XP_062699097.1">
    <property type="nucleotide sequence ID" value="XM_062843113.1"/>
</dbReference>
<sequence length="676" mass="77220">MAQTKITFDQAVEMMLGWYHHMRVDHLLEDELLFEIEIRLIVIRDDPSFSQRRRSLRLNLKAEKEQQKVLDVTLDAEKVEDIGLCDHKYQQICEILRRGVISSKDKCKARLLHLSHRIFQMVKNCDPTVELAQRLRDLLVRCVTLLRDWFYTQSTAPAEEENETALPLGDLFAIKPAQPQLDDVQSELGDFLNNAPTDGAYDRNLILSLQARIRRLEDELALRDEQREFSKQTVTVGDSMQNNHPTFAPHLGAGGNRIVTDHTASAKPYTVPHSDVPNLANPYPAYTSQISTFNQIQPNSSVPNYFNNLLPPSQSWFHPIPQSIPPVGNNNAVPNPTAWPVNSVPALNPARTSLSGQSSHRTLPVSRWTLTKYDGEDQGLKLNEFLEVVQALSLAEHVSEAELFESAVHLFTGHALKWYMTMRTTGRLLNWQHLVMEIKRTFMHPDLDPLIKMKIYQRRQQRNESFNEFYYEMERLFRTMSNQIPDYEKMQILLQNIRIDYKKQLTFLPINDLATLVAAGQKVDALNFSAYNKVFGTEKQTNAVTVSEPKPKAKKAEPPNIQTQPSQSNNRNRNKPPITQTETAAPNTSRAQHQANSFKNQPNRLPTLTALIDSHCPPPPNHCFNCGAYGHRFNACRLPRGVLCENCGFRGYPTNNCPYCIKNEMSARENRGSLHH</sequence>
<dbReference type="PROSITE" id="PS50158">
    <property type="entry name" value="ZF_CCHC"/>
    <property type="match status" value="1"/>
</dbReference>
<name>A0ABM1Y687_AEDAL</name>
<evidence type="ECO:0000256" key="2">
    <source>
        <dbReference type="SAM" id="MobiDB-lite"/>
    </source>
</evidence>
<keyword evidence="5" id="KW-1185">Reference proteome</keyword>
<accession>A0ABM1Y687</accession>
<dbReference type="InterPro" id="IPR005162">
    <property type="entry name" value="Retrotrans_gag_dom"/>
</dbReference>
<reference evidence="5" key="1">
    <citation type="journal article" date="2015" name="Proc. Natl. Acad. Sci. U.S.A.">
        <title>Genome sequence of the Asian Tiger mosquito, Aedes albopictus, reveals insights into its biology, genetics, and evolution.</title>
        <authorList>
            <person name="Chen X.G."/>
            <person name="Jiang X."/>
            <person name="Gu J."/>
            <person name="Xu M."/>
            <person name="Wu Y."/>
            <person name="Deng Y."/>
            <person name="Zhang C."/>
            <person name="Bonizzoni M."/>
            <person name="Dermauw W."/>
            <person name="Vontas J."/>
            <person name="Armbruster P."/>
            <person name="Huang X."/>
            <person name="Yang Y."/>
            <person name="Zhang H."/>
            <person name="He W."/>
            <person name="Peng H."/>
            <person name="Liu Y."/>
            <person name="Wu K."/>
            <person name="Chen J."/>
            <person name="Lirakis M."/>
            <person name="Topalis P."/>
            <person name="Van Leeuwen T."/>
            <person name="Hall A.B."/>
            <person name="Jiang X."/>
            <person name="Thorpe C."/>
            <person name="Mueller R.L."/>
            <person name="Sun C."/>
            <person name="Waterhouse R.M."/>
            <person name="Yan G."/>
            <person name="Tu Z.J."/>
            <person name="Fang X."/>
            <person name="James A.A."/>
        </authorList>
    </citation>
    <scope>NUCLEOTIDE SEQUENCE [LARGE SCALE GENOMIC DNA]</scope>
    <source>
        <strain evidence="5">Foshan</strain>
    </source>
</reference>
<evidence type="ECO:0000313" key="4">
    <source>
        <dbReference type="EnsemblMetazoa" id="AALFPA23_006137.P7932"/>
    </source>
</evidence>
<keyword evidence="1" id="KW-0479">Metal-binding</keyword>
<feature type="region of interest" description="Disordered" evidence="2">
    <location>
        <begin position="542"/>
        <end position="602"/>
    </location>
</feature>
<dbReference type="Gene3D" id="4.10.60.10">
    <property type="entry name" value="Zinc finger, CCHC-type"/>
    <property type="match status" value="1"/>
</dbReference>